<dbReference type="Proteomes" id="UP000060487">
    <property type="component" value="Unassembled WGS sequence"/>
</dbReference>
<comment type="catalytic activity">
    <reaction evidence="1">
        <text>ATP + protein L-histidine = ADP + protein N-phospho-L-histidine.</text>
        <dbReference type="EC" id="2.7.13.3"/>
    </reaction>
</comment>
<evidence type="ECO:0000313" key="12">
    <source>
        <dbReference type="EMBL" id="KWT78404.1"/>
    </source>
</evidence>
<keyword evidence="9" id="KW-0812">Transmembrane</keyword>
<dbReference type="Gene3D" id="3.30.450.20">
    <property type="entry name" value="PAS domain"/>
    <property type="match status" value="1"/>
</dbReference>
<dbReference type="Pfam" id="PF13188">
    <property type="entry name" value="PAS_8"/>
    <property type="match status" value="1"/>
</dbReference>
<evidence type="ECO:0000256" key="2">
    <source>
        <dbReference type="ARBA" id="ARBA00012438"/>
    </source>
</evidence>
<evidence type="ECO:0000256" key="1">
    <source>
        <dbReference type="ARBA" id="ARBA00000085"/>
    </source>
</evidence>
<dbReference type="InterPro" id="IPR004358">
    <property type="entry name" value="Sig_transdc_His_kin-like_C"/>
</dbReference>
<dbReference type="SMART" id="SM00388">
    <property type="entry name" value="HisKA"/>
    <property type="match status" value="1"/>
</dbReference>
<feature type="transmembrane region" description="Helical" evidence="9">
    <location>
        <begin position="12"/>
        <end position="31"/>
    </location>
</feature>
<dbReference type="InterPro" id="IPR003661">
    <property type="entry name" value="HisK_dim/P_dom"/>
</dbReference>
<feature type="domain" description="Histidine kinase" evidence="10">
    <location>
        <begin position="252"/>
        <end position="471"/>
    </location>
</feature>
<keyword evidence="6" id="KW-0902">Two-component regulatory system</keyword>
<protein>
    <recommendedName>
        <fullName evidence="2">histidine kinase</fullName>
        <ecNumber evidence="2">2.7.13.3</ecNumber>
    </recommendedName>
</protein>
<dbReference type="SUPFAM" id="SSF55874">
    <property type="entry name" value="ATPase domain of HSP90 chaperone/DNA topoisomerase II/histidine kinase"/>
    <property type="match status" value="1"/>
</dbReference>
<evidence type="ECO:0000256" key="8">
    <source>
        <dbReference type="SAM" id="Coils"/>
    </source>
</evidence>
<dbReference type="InterPro" id="IPR036097">
    <property type="entry name" value="HisK_dim/P_sf"/>
</dbReference>
<dbReference type="GO" id="GO:0004673">
    <property type="term" value="F:protein histidine kinase activity"/>
    <property type="evidence" value="ECO:0007669"/>
    <property type="project" value="UniProtKB-EC"/>
</dbReference>
<dbReference type="SMART" id="SM00387">
    <property type="entry name" value="HATPase_c"/>
    <property type="match status" value="1"/>
</dbReference>
<organism evidence="12 13">
    <name type="scientific">Candidatus Magnetominusculus xianensis</name>
    <dbReference type="NCBI Taxonomy" id="1748249"/>
    <lineage>
        <taxon>Bacteria</taxon>
        <taxon>Pseudomonadati</taxon>
        <taxon>Nitrospirota</taxon>
        <taxon>Nitrospiria</taxon>
        <taxon>Nitrospirales</taxon>
        <taxon>Nitrospiraceae</taxon>
        <taxon>Candidatus Magnetominusculus</taxon>
    </lineage>
</organism>
<evidence type="ECO:0000256" key="4">
    <source>
        <dbReference type="ARBA" id="ARBA00022679"/>
    </source>
</evidence>
<dbReference type="SMART" id="SM00091">
    <property type="entry name" value="PAS"/>
    <property type="match status" value="1"/>
</dbReference>
<evidence type="ECO:0000313" key="13">
    <source>
        <dbReference type="Proteomes" id="UP000060487"/>
    </source>
</evidence>
<dbReference type="Pfam" id="PF00512">
    <property type="entry name" value="HisKA"/>
    <property type="match status" value="1"/>
</dbReference>
<dbReference type="InterPro" id="IPR050351">
    <property type="entry name" value="BphY/WalK/GraS-like"/>
</dbReference>
<accession>A0ABR5SC01</accession>
<keyword evidence="7 9" id="KW-0472">Membrane</keyword>
<keyword evidence="13" id="KW-1185">Reference proteome</keyword>
<evidence type="ECO:0000256" key="6">
    <source>
        <dbReference type="ARBA" id="ARBA00023012"/>
    </source>
</evidence>
<dbReference type="InterPro" id="IPR036890">
    <property type="entry name" value="HATPase_C_sf"/>
</dbReference>
<feature type="coiled-coil region" evidence="8">
    <location>
        <begin position="110"/>
        <end position="137"/>
    </location>
</feature>
<evidence type="ECO:0000256" key="9">
    <source>
        <dbReference type="SAM" id="Phobius"/>
    </source>
</evidence>
<dbReference type="EMBL" id="LNQR01000115">
    <property type="protein sequence ID" value="KWT78404.1"/>
    <property type="molecule type" value="Genomic_DNA"/>
</dbReference>
<dbReference type="CDD" id="cd00075">
    <property type="entry name" value="HATPase"/>
    <property type="match status" value="1"/>
</dbReference>
<dbReference type="InterPro" id="IPR035965">
    <property type="entry name" value="PAS-like_dom_sf"/>
</dbReference>
<dbReference type="PANTHER" id="PTHR45453:SF1">
    <property type="entry name" value="PHOSPHATE REGULON SENSOR PROTEIN PHOR"/>
    <property type="match status" value="1"/>
</dbReference>
<dbReference type="RefSeq" id="WP_085053432.1">
    <property type="nucleotide sequence ID" value="NZ_LNQR01000115.1"/>
</dbReference>
<feature type="transmembrane region" description="Helical" evidence="9">
    <location>
        <begin position="51"/>
        <end position="69"/>
    </location>
</feature>
<keyword evidence="9" id="KW-1133">Transmembrane helix</keyword>
<dbReference type="PROSITE" id="PS50112">
    <property type="entry name" value="PAS"/>
    <property type="match status" value="1"/>
</dbReference>
<dbReference type="EC" id="2.7.13.3" evidence="2"/>
<dbReference type="Pfam" id="PF02518">
    <property type="entry name" value="HATPase_c"/>
    <property type="match status" value="1"/>
</dbReference>
<evidence type="ECO:0000259" key="11">
    <source>
        <dbReference type="PROSITE" id="PS50112"/>
    </source>
</evidence>
<proteinExistence type="predicted"/>
<evidence type="ECO:0000259" key="10">
    <source>
        <dbReference type="PROSITE" id="PS50109"/>
    </source>
</evidence>
<dbReference type="SUPFAM" id="SSF47384">
    <property type="entry name" value="Homodimeric domain of signal transducing histidine kinase"/>
    <property type="match status" value="1"/>
</dbReference>
<keyword evidence="4 12" id="KW-0808">Transferase</keyword>
<evidence type="ECO:0000256" key="5">
    <source>
        <dbReference type="ARBA" id="ARBA00022777"/>
    </source>
</evidence>
<sequence>MNFKRLLQRVATVYGLMVCSIIAFYLITAFYVKNMVHFVDVHVNIAAHLTYLFFGFSLLGSVVTVIIIYRDYRRKEKFLKEIEQFSEMVSQGAIADKVFFEDYPDLAGVYNSLNDITRRLNEKFARTEEERSQLNAILESIPDALAIIDNKNELVYVNDNASEFFNYKGPIKNKPLIEIIRSSDLISMLDNVKKYDKTSSGEIFLEYPFEKYMQVRMYPFYKKNDLTGVVILFHDITELKKLETMRKDFVANVSHEIKTPVTAIKGFAETLIEGAINDKEDSLKFLKIIIFHSERLNRLVDDLMTISKIELGVSKLQKTDIDFSQIIDDVIETLRGSAEAKGLYIRKSVDSKCVKSRLALNADRDRVIQVLLNIVDNAIKFTQTGGIEVGFGTDSRRCFFFVRDTGSGIPKRCLSRLGERFYRVDPSRSRELGGTGLGLAIVKHIVKAHDWELKIESEEGAGTTIKIIVER</sequence>
<dbReference type="PROSITE" id="PS50109">
    <property type="entry name" value="HIS_KIN"/>
    <property type="match status" value="1"/>
</dbReference>
<feature type="domain" description="PAS" evidence="11">
    <location>
        <begin position="130"/>
        <end position="167"/>
    </location>
</feature>
<dbReference type="InterPro" id="IPR003594">
    <property type="entry name" value="HATPase_dom"/>
</dbReference>
<name>A0ABR5SC01_9BACT</name>
<keyword evidence="8" id="KW-0175">Coiled coil</keyword>
<dbReference type="InterPro" id="IPR000014">
    <property type="entry name" value="PAS"/>
</dbReference>
<dbReference type="CDD" id="cd00082">
    <property type="entry name" value="HisKA"/>
    <property type="match status" value="1"/>
</dbReference>
<comment type="caution">
    <text evidence="12">The sequence shown here is derived from an EMBL/GenBank/DDBJ whole genome shotgun (WGS) entry which is preliminary data.</text>
</comment>
<dbReference type="Gene3D" id="1.10.287.130">
    <property type="match status" value="1"/>
</dbReference>
<dbReference type="NCBIfam" id="TIGR00229">
    <property type="entry name" value="sensory_box"/>
    <property type="match status" value="1"/>
</dbReference>
<dbReference type="PRINTS" id="PR00344">
    <property type="entry name" value="BCTRLSENSOR"/>
</dbReference>
<dbReference type="Gene3D" id="3.30.565.10">
    <property type="entry name" value="Histidine kinase-like ATPase, C-terminal domain"/>
    <property type="match status" value="1"/>
</dbReference>
<gene>
    <name evidence="12" type="ORF">ASN18_2812</name>
</gene>
<dbReference type="InterPro" id="IPR005467">
    <property type="entry name" value="His_kinase_dom"/>
</dbReference>
<reference evidence="12 13" key="1">
    <citation type="submission" date="2015-11" db="EMBL/GenBank/DDBJ databases">
        <authorList>
            <person name="Lin W."/>
        </authorList>
    </citation>
    <scope>NUCLEOTIDE SEQUENCE [LARGE SCALE GENOMIC DNA]</scope>
    <source>
        <strain evidence="12 13">HCH-1</strain>
    </source>
</reference>
<evidence type="ECO:0000256" key="3">
    <source>
        <dbReference type="ARBA" id="ARBA00022553"/>
    </source>
</evidence>
<dbReference type="PANTHER" id="PTHR45453">
    <property type="entry name" value="PHOSPHATE REGULON SENSOR PROTEIN PHOR"/>
    <property type="match status" value="1"/>
</dbReference>
<keyword evidence="5 12" id="KW-0418">Kinase</keyword>
<dbReference type="SUPFAM" id="SSF55785">
    <property type="entry name" value="PYP-like sensor domain (PAS domain)"/>
    <property type="match status" value="1"/>
</dbReference>
<dbReference type="CDD" id="cd00130">
    <property type="entry name" value="PAS"/>
    <property type="match status" value="1"/>
</dbReference>
<evidence type="ECO:0000256" key="7">
    <source>
        <dbReference type="ARBA" id="ARBA00023136"/>
    </source>
</evidence>
<keyword evidence="3" id="KW-0597">Phosphoprotein</keyword>